<keyword evidence="3" id="KW-1185">Reference proteome</keyword>
<dbReference type="Proteomes" id="UP000199647">
    <property type="component" value="Unassembled WGS sequence"/>
</dbReference>
<organism evidence="2 3">
    <name type="scientific">Faunimonas pinastri</name>
    <dbReference type="NCBI Taxonomy" id="1855383"/>
    <lineage>
        <taxon>Bacteria</taxon>
        <taxon>Pseudomonadati</taxon>
        <taxon>Pseudomonadota</taxon>
        <taxon>Alphaproteobacteria</taxon>
        <taxon>Hyphomicrobiales</taxon>
        <taxon>Afifellaceae</taxon>
        <taxon>Faunimonas</taxon>
    </lineage>
</organism>
<protein>
    <recommendedName>
        <fullName evidence="4">Cell division protein FtsL</fullName>
    </recommendedName>
</protein>
<evidence type="ECO:0000313" key="2">
    <source>
        <dbReference type="EMBL" id="SEQ40727.1"/>
    </source>
</evidence>
<evidence type="ECO:0008006" key="4">
    <source>
        <dbReference type="Google" id="ProtNLM"/>
    </source>
</evidence>
<dbReference type="EMBL" id="FOFG01000004">
    <property type="protein sequence ID" value="SEQ40727.1"/>
    <property type="molecule type" value="Genomic_DNA"/>
</dbReference>
<evidence type="ECO:0000256" key="1">
    <source>
        <dbReference type="SAM" id="Coils"/>
    </source>
</evidence>
<proteinExistence type="predicted"/>
<feature type="coiled-coil region" evidence="1">
    <location>
        <begin position="27"/>
        <end position="54"/>
    </location>
</feature>
<dbReference type="RefSeq" id="WP_092496061.1">
    <property type="nucleotide sequence ID" value="NZ_FOFG01000004.1"/>
</dbReference>
<accession>A0A1H9FS71</accession>
<reference evidence="2 3" key="1">
    <citation type="submission" date="2016-10" db="EMBL/GenBank/DDBJ databases">
        <authorList>
            <person name="de Groot N.N."/>
        </authorList>
    </citation>
    <scope>NUCLEOTIDE SEQUENCE [LARGE SCALE GENOMIC DNA]</scope>
    <source>
        <strain evidence="2 3">A52C2</strain>
    </source>
</reference>
<keyword evidence="1" id="KW-0175">Coiled coil</keyword>
<evidence type="ECO:0000313" key="3">
    <source>
        <dbReference type="Proteomes" id="UP000199647"/>
    </source>
</evidence>
<dbReference type="STRING" id="1855383.SAMN05216548_104196"/>
<gene>
    <name evidence="2" type="ORF">SAMN05216548_104196</name>
</gene>
<dbReference type="AlphaFoldDB" id="A0A1H9FS71"/>
<dbReference type="OrthoDB" id="7165680at2"/>
<name>A0A1H9FS71_9HYPH</name>
<sequence length="116" mass="12889">MIRWLQILSVMAAATAAFVVFQIKYRAEAVAENVAALQRKVDQQRETISLLNAEWSFLKQPGRIEGLINRHNDQMQLQRVDPVQIIDPSILPMRPAPKPEDTAALSALLGANGDAK</sequence>